<sequence length="484" mass="53011">MINTFQFDTSSLLVAMPEIFLLSAIVIVLLLDLFLTKPFKQVTYYLTQISLFVTGVLAFNLIGHPETIIFSNSFILDDMASVFKVFMMGSAMVAMVYSRHYLTQHALFKGEYFVLVLLSILGMMVMVSGYSLLTLYLGLEILSLSLYTLIAIARNRASAIEAALKYFILGAIASGLLLYGMSMIYGISGSLSISEIATFANGASLASRELLILNFGLVFLVIGIAFKLGAVPFHMWVPDVYQGAPTSVTMFISTVPKLAAVAMLVRLLIDGLGAMQPYWSDLFMVLAVLSIALGSVVALMQKNIKRMLAYSTISHIGYVLLGFVTGVITGYGAAVFYTLVYVLMSLAAFGVIILLNKKGFEADLISDYKGLSSHSPWFALMMLVIMLSMAGVPPFIGFYAKLFVLQQVVSSGMITVAIIAVIFAVISAYYYLQIIKSMYFEDGDKEITVNAPMDMKLVLSINAVLILVVGLFPDFWMKLALSLF</sequence>
<dbReference type="InterPro" id="IPR010096">
    <property type="entry name" value="NADH-Q_OxRdtase_suN/2"/>
</dbReference>
<proteinExistence type="inferred from homology"/>
<dbReference type="NCBIfam" id="NF004442">
    <property type="entry name" value="PRK05777.1-5"/>
    <property type="match status" value="1"/>
</dbReference>
<dbReference type="OrthoDB" id="9768329at2"/>
<evidence type="ECO:0000256" key="6">
    <source>
        <dbReference type="RuleBase" id="RU000320"/>
    </source>
</evidence>
<keyword evidence="5" id="KW-0874">Quinone</keyword>
<evidence type="ECO:0000256" key="4">
    <source>
        <dbReference type="ARBA" id="ARBA00023136"/>
    </source>
</evidence>
<feature type="transmembrane region" description="Helical" evidence="5">
    <location>
        <begin position="12"/>
        <end position="35"/>
    </location>
</feature>
<feature type="transmembrane region" description="Helical" evidence="5">
    <location>
        <begin position="166"/>
        <end position="191"/>
    </location>
</feature>
<comment type="catalytic activity">
    <reaction evidence="5">
        <text>a quinone + NADH + 5 H(+)(in) = a quinol + NAD(+) + 4 H(+)(out)</text>
        <dbReference type="Rhea" id="RHEA:57888"/>
        <dbReference type="ChEBI" id="CHEBI:15378"/>
        <dbReference type="ChEBI" id="CHEBI:24646"/>
        <dbReference type="ChEBI" id="CHEBI:57540"/>
        <dbReference type="ChEBI" id="CHEBI:57945"/>
        <dbReference type="ChEBI" id="CHEBI:132124"/>
    </reaction>
</comment>
<dbReference type="AlphaFoldDB" id="A0A0P0UQN8"/>
<dbReference type="EC" id="7.1.1.-" evidence="5"/>
<dbReference type="GO" id="GO:0050136">
    <property type="term" value="F:NADH dehydrogenase (quinone) (non-electrogenic) activity"/>
    <property type="evidence" value="ECO:0007669"/>
    <property type="project" value="UniProtKB-UniRule"/>
</dbReference>
<evidence type="ECO:0000259" key="7">
    <source>
        <dbReference type="Pfam" id="PF00361"/>
    </source>
</evidence>
<dbReference type="Proteomes" id="UP000067399">
    <property type="component" value="Chromosome"/>
</dbReference>
<dbReference type="GO" id="GO:0048038">
    <property type="term" value="F:quinone binding"/>
    <property type="evidence" value="ECO:0007669"/>
    <property type="project" value="UniProtKB-KW"/>
</dbReference>
<comment type="function">
    <text evidence="5">NDH-1 shuttles electrons from NADH, via FMN and iron-sulfur (Fe-S) centers, to quinones in the respiratory chain. The immediate electron acceptor for the enzyme in this species is believed to be ubiquinone. Couples the redox reaction to proton translocation (for every two electrons transferred, four hydrogen ions are translocated across the cytoplasmic membrane), and thus conserves the redox energy in a proton gradient.</text>
</comment>
<keyword evidence="5" id="KW-0830">Ubiquinone</keyword>
<feature type="transmembrane region" description="Helical" evidence="5">
    <location>
        <begin position="248"/>
        <end position="269"/>
    </location>
</feature>
<dbReference type="HAMAP" id="MF_00445">
    <property type="entry name" value="NDH1_NuoN_1"/>
    <property type="match status" value="1"/>
</dbReference>
<comment type="subunit">
    <text evidence="5">NDH-1 is composed of 14 different subunits. Subunits NuoA, H, J, K, L, M, N constitute the membrane sector of the complex.</text>
</comment>
<feature type="transmembrane region" description="Helical" evidence="5">
    <location>
        <begin position="42"/>
        <end position="62"/>
    </location>
</feature>
<evidence type="ECO:0000256" key="1">
    <source>
        <dbReference type="ARBA" id="ARBA00004127"/>
    </source>
</evidence>
<dbReference type="GO" id="GO:0008137">
    <property type="term" value="F:NADH dehydrogenase (ubiquinone) activity"/>
    <property type="evidence" value="ECO:0007669"/>
    <property type="project" value="InterPro"/>
</dbReference>
<keyword evidence="2 5" id="KW-0812">Transmembrane</keyword>
<dbReference type="KEGG" id="ebh:BSEPE_0376"/>
<keyword evidence="3 5" id="KW-1133">Transmembrane helix</keyword>
<evidence type="ECO:0000256" key="3">
    <source>
        <dbReference type="ARBA" id="ARBA00022989"/>
    </source>
</evidence>
<feature type="transmembrane region" description="Helical" evidence="5">
    <location>
        <begin position="281"/>
        <end position="300"/>
    </location>
</feature>
<dbReference type="Pfam" id="PF00361">
    <property type="entry name" value="Proton_antipo_M"/>
    <property type="match status" value="1"/>
</dbReference>
<evidence type="ECO:0000256" key="2">
    <source>
        <dbReference type="ARBA" id="ARBA00022692"/>
    </source>
</evidence>
<dbReference type="PANTHER" id="PTHR22773">
    <property type="entry name" value="NADH DEHYDROGENASE"/>
    <property type="match status" value="1"/>
</dbReference>
<name>A0A0P0UQN8_9GAMM</name>
<keyword evidence="8" id="KW-0560">Oxidoreductase</keyword>
<keyword evidence="4 5" id="KW-0472">Membrane</keyword>
<dbReference type="GO" id="GO:0042773">
    <property type="term" value="P:ATP synthesis coupled electron transport"/>
    <property type="evidence" value="ECO:0007669"/>
    <property type="project" value="InterPro"/>
</dbReference>
<feature type="transmembrane region" description="Helical" evidence="5">
    <location>
        <begin position="307"/>
        <end position="328"/>
    </location>
</feature>
<dbReference type="RefSeq" id="WP_066043254.1">
    <property type="nucleotide sequence ID" value="NZ_AP013042.1"/>
</dbReference>
<dbReference type="PRINTS" id="PR01434">
    <property type="entry name" value="NADHDHGNASE5"/>
</dbReference>
<keyword evidence="9" id="KW-1185">Reference proteome</keyword>
<feature type="transmembrane region" description="Helical" evidence="5">
    <location>
        <begin position="211"/>
        <end position="236"/>
    </location>
</feature>
<dbReference type="EMBL" id="AP013042">
    <property type="protein sequence ID" value="BAS67390.1"/>
    <property type="molecule type" value="Genomic_DNA"/>
</dbReference>
<comment type="subcellular location">
    <subcellularLocation>
        <location evidence="5">Cell membrane</location>
        <topology evidence="5">Multi-pass membrane protein</topology>
    </subcellularLocation>
    <subcellularLocation>
        <location evidence="1">Endomembrane system</location>
        <topology evidence="1">Multi-pass membrane protein</topology>
    </subcellularLocation>
    <subcellularLocation>
        <location evidence="6">Membrane</location>
        <topology evidence="6">Multi-pass membrane protein</topology>
    </subcellularLocation>
</comment>
<feature type="transmembrane region" description="Helical" evidence="5">
    <location>
        <begin position="457"/>
        <end position="476"/>
    </location>
</feature>
<comment type="similarity">
    <text evidence="5">Belongs to the complex I subunit 2 family.</text>
</comment>
<organism evidence="8 9">
    <name type="scientific">endosymbiont of Bathymodiolus septemdierum str. Myojin knoll</name>
    <dbReference type="NCBI Taxonomy" id="1303921"/>
    <lineage>
        <taxon>Bacteria</taxon>
        <taxon>Pseudomonadati</taxon>
        <taxon>Pseudomonadota</taxon>
        <taxon>Gammaproteobacteria</taxon>
        <taxon>sulfur-oxidizing symbionts</taxon>
    </lineage>
</organism>
<keyword evidence="5" id="KW-1003">Cell membrane</keyword>
<keyword evidence="5" id="KW-1278">Translocase</keyword>
<evidence type="ECO:0000313" key="9">
    <source>
        <dbReference type="Proteomes" id="UP000067399"/>
    </source>
</evidence>
<feature type="transmembrane region" description="Helical" evidence="5">
    <location>
        <begin position="377"/>
        <end position="400"/>
    </location>
</feature>
<accession>A0A0P0UQN8</accession>
<protein>
    <recommendedName>
        <fullName evidence="5">NADH-quinone oxidoreductase subunit N</fullName>
        <ecNumber evidence="5">7.1.1.-</ecNumber>
    </recommendedName>
    <alternativeName>
        <fullName evidence="5">NADH dehydrogenase I subunit N</fullName>
    </alternativeName>
    <alternativeName>
        <fullName evidence="5">NDH-1 subunit N</fullName>
    </alternativeName>
</protein>
<dbReference type="NCBIfam" id="TIGR01770">
    <property type="entry name" value="NDH_I_N"/>
    <property type="match status" value="1"/>
</dbReference>
<dbReference type="InterPro" id="IPR001750">
    <property type="entry name" value="ND/Mrp_TM"/>
</dbReference>
<feature type="transmembrane region" description="Helical" evidence="5">
    <location>
        <begin position="82"/>
        <end position="100"/>
    </location>
</feature>
<gene>
    <name evidence="5 8" type="primary">nuoN</name>
    <name evidence="8" type="ORF">BSEPE_0376</name>
</gene>
<feature type="transmembrane region" description="Helical" evidence="5">
    <location>
        <begin position="112"/>
        <end position="130"/>
    </location>
</feature>
<feature type="transmembrane region" description="Helical" evidence="5">
    <location>
        <begin position="412"/>
        <end position="432"/>
    </location>
</feature>
<feature type="transmembrane region" description="Helical" evidence="5">
    <location>
        <begin position="136"/>
        <end position="154"/>
    </location>
</feature>
<evidence type="ECO:0000313" key="8">
    <source>
        <dbReference type="EMBL" id="BAS67390.1"/>
    </source>
</evidence>
<reference evidence="8 9" key="1">
    <citation type="journal article" date="2000" name="Mar. Ecol. Prog. Ser.">
        <title>Phylogenetic characterization of endosymbionts in three hydrothermal vent mussels: influence on host distributions.</title>
        <authorList>
            <person name="Fujiwara Y."/>
            <person name="Takai K."/>
            <person name="Uematsu K."/>
            <person name="Tsuchida S."/>
            <person name="Hunt J.C."/>
            <person name="Hashimoto J."/>
        </authorList>
    </citation>
    <scope>NUCLEOTIDE SEQUENCE [LARGE SCALE GENOMIC DNA]</scope>
    <source>
        <strain evidence="8 9">Myojin Knoll</strain>
    </source>
</reference>
<dbReference type="GO" id="GO:0012505">
    <property type="term" value="C:endomembrane system"/>
    <property type="evidence" value="ECO:0007669"/>
    <property type="project" value="UniProtKB-SubCell"/>
</dbReference>
<dbReference type="GO" id="GO:0005886">
    <property type="term" value="C:plasma membrane"/>
    <property type="evidence" value="ECO:0007669"/>
    <property type="project" value="UniProtKB-SubCell"/>
</dbReference>
<reference evidence="8 9" key="2">
    <citation type="journal article" date="2016" name="ISME J.">
        <title>Heterogeneous composition of key metabolic gene clusters in a vent mussel symbiont population.</title>
        <authorList>
            <person name="Ikuta T."/>
            <person name="Takaki Y."/>
            <person name="Nagai Y."/>
            <person name="Shimamura S."/>
            <person name="Tsuda M."/>
            <person name="Kawagucci S."/>
            <person name="Aoki Y."/>
            <person name="Inoue K."/>
            <person name="Teruya M."/>
            <person name="Satou K."/>
            <person name="Teruya K."/>
            <person name="Shimoji M."/>
            <person name="Tamotsu H."/>
            <person name="Hirano T."/>
            <person name="Maruyama T."/>
            <person name="Yoshida T."/>
        </authorList>
    </citation>
    <scope>NUCLEOTIDE SEQUENCE [LARGE SCALE GENOMIC DNA]</scope>
    <source>
        <strain evidence="8 9">Myojin Knoll</strain>
    </source>
</reference>
<evidence type="ECO:0000256" key="5">
    <source>
        <dbReference type="HAMAP-Rule" id="MF_00445"/>
    </source>
</evidence>
<feature type="domain" description="NADH:quinone oxidoreductase/Mrp antiporter transmembrane" evidence="7">
    <location>
        <begin position="131"/>
        <end position="427"/>
    </location>
</feature>
<keyword evidence="5" id="KW-0813">Transport</keyword>
<keyword evidence="5" id="KW-0520">NAD</keyword>
<feature type="transmembrane region" description="Helical" evidence="5">
    <location>
        <begin position="334"/>
        <end position="356"/>
    </location>
</feature>
<dbReference type="STRING" id="1303921.BSEPE_0376"/>